<proteinExistence type="predicted"/>
<dbReference type="AlphaFoldDB" id="A0A9X1UHB8"/>
<comment type="caution">
    <text evidence="2">The sequence shown here is derived from an EMBL/GenBank/DDBJ whole genome shotgun (WGS) entry which is preliminary data.</text>
</comment>
<feature type="domain" description="DUF2134" evidence="1">
    <location>
        <begin position="39"/>
        <end position="126"/>
    </location>
</feature>
<dbReference type="RefSeq" id="WP_238463689.1">
    <property type="nucleotide sequence ID" value="NZ_JAKLJA010000006.1"/>
</dbReference>
<dbReference type="Proteomes" id="UP001139308">
    <property type="component" value="Unassembled WGS sequence"/>
</dbReference>
<protein>
    <submittedName>
        <fullName evidence="2">Pilus assembly protein TadG-related protein</fullName>
    </submittedName>
</protein>
<dbReference type="InterPro" id="IPR018705">
    <property type="entry name" value="DUF2134_membrane"/>
</dbReference>
<reference evidence="2" key="1">
    <citation type="submission" date="2022-01" db="EMBL/GenBank/DDBJ databases">
        <title>Genome sequence and assembly of Parabukholderia sp. RG36.</title>
        <authorList>
            <person name="Chhetri G."/>
        </authorList>
    </citation>
    <scope>NUCLEOTIDE SEQUENCE</scope>
    <source>
        <strain evidence="2">RG36</strain>
    </source>
</reference>
<evidence type="ECO:0000313" key="2">
    <source>
        <dbReference type="EMBL" id="MCG5073928.1"/>
    </source>
</evidence>
<organism evidence="2 3">
    <name type="scientific">Paraburkholderia tagetis</name>
    <dbReference type="NCBI Taxonomy" id="2913261"/>
    <lineage>
        <taxon>Bacteria</taxon>
        <taxon>Pseudomonadati</taxon>
        <taxon>Pseudomonadota</taxon>
        <taxon>Betaproteobacteria</taxon>
        <taxon>Burkholderiales</taxon>
        <taxon>Burkholderiaceae</taxon>
        <taxon>Paraburkholderia</taxon>
    </lineage>
</organism>
<dbReference type="EMBL" id="JAKLJA010000006">
    <property type="protein sequence ID" value="MCG5073928.1"/>
    <property type="molecule type" value="Genomic_DNA"/>
</dbReference>
<name>A0A9X1UHB8_9BURK</name>
<accession>A0A9X1UHB8</accession>
<gene>
    <name evidence="2" type="ORF">L5014_11250</name>
</gene>
<evidence type="ECO:0000313" key="3">
    <source>
        <dbReference type="Proteomes" id="UP001139308"/>
    </source>
</evidence>
<dbReference type="Pfam" id="PF09977">
    <property type="entry name" value="Tad_C"/>
    <property type="match status" value="1"/>
</dbReference>
<evidence type="ECO:0000259" key="1">
    <source>
        <dbReference type="Pfam" id="PF09977"/>
    </source>
</evidence>
<sequence>MIAVIGLLVAVAALGVLDVANLYLAKRSLQNVADLAALAAAQQMDDPCSQPLVTASANAASNGFVASGTTRTLAVTCGRWDSNGNGGMTFVSNGTPPLNGVQVSVTNTVPYFFLGPAHRIAASATAKASVIGSFQVGTSLAQVNLLNGMLGALLGGTQVQLDAASWNGLANANVKVADLAAVATAAGTYDGLLATQATVGDLATILLNAVGRDGALTADVSAATSGLKAVAALVPQGTLKPIQLAALSGSPALLQLGVANAEYAADASVNVLQMLIAGAEIAAAGNAPVTFNLDTTGLSGVLPVSVALTLQVISPPSIAVGEPGYIEGTSTWRTQAQTAQILLGANATISTTNTTTSWLGIPYVLDVSVQLPLYVVAAQGQAWLQSAQCAASKAASTQTIGVQTGLANICIGTPLANGVSATDVSGFSCSSTNARWSVASVSLLNTPIATVSAPSVGVPVVNPSSATLMFDGNGNPINGNSVNSNALGAVLDNSLQSTVTTLGQLTESNNGLKLTLLSGALDLLLGSVIGGAVGGLVDGLVMPVVTGVLGNTLGPVLKGLDDIILGPLLQLLGVQLGVATVTDYPLTCGVATLVQ</sequence>
<keyword evidence="3" id="KW-1185">Reference proteome</keyword>